<dbReference type="InterPro" id="IPR035986">
    <property type="entry name" value="PKD_dom_sf"/>
</dbReference>
<evidence type="ECO:0000259" key="2">
    <source>
        <dbReference type="SMART" id="SM00089"/>
    </source>
</evidence>
<dbReference type="InterPro" id="IPR013783">
    <property type="entry name" value="Ig-like_fold"/>
</dbReference>
<dbReference type="InterPro" id="IPR022409">
    <property type="entry name" value="PKD/Chitinase_dom"/>
</dbReference>
<dbReference type="EMBL" id="JACVEL010000009">
    <property type="protein sequence ID" value="MBC9813334.1"/>
    <property type="molecule type" value="Genomic_DNA"/>
</dbReference>
<feature type="domain" description="PKD/Chitinase" evidence="2">
    <location>
        <begin position="947"/>
        <end position="1024"/>
    </location>
</feature>
<dbReference type="Pfam" id="PF13585">
    <property type="entry name" value="CHU_C"/>
    <property type="match status" value="1"/>
</dbReference>
<dbReference type="InterPro" id="IPR026341">
    <property type="entry name" value="T9SS_type_B"/>
</dbReference>
<keyword evidence="1" id="KW-0732">Signal</keyword>
<evidence type="ECO:0000313" key="4">
    <source>
        <dbReference type="Proteomes" id="UP000652681"/>
    </source>
</evidence>
<proteinExistence type="predicted"/>
<reference evidence="3" key="1">
    <citation type="submission" date="2020-09" db="EMBL/GenBank/DDBJ databases">
        <title>Taishania pollutisoli gen. nov., sp. nov., Isolated from Tetrabromobisphenol A-Contaminated Soil.</title>
        <authorList>
            <person name="Chen Q."/>
        </authorList>
    </citation>
    <scope>NUCLEOTIDE SEQUENCE</scope>
    <source>
        <strain evidence="3">CZZ-1</strain>
    </source>
</reference>
<evidence type="ECO:0000313" key="3">
    <source>
        <dbReference type="EMBL" id="MBC9813334.1"/>
    </source>
</evidence>
<feature type="domain" description="PKD/Chitinase" evidence="2">
    <location>
        <begin position="1028"/>
        <end position="1109"/>
    </location>
</feature>
<organism evidence="3 4">
    <name type="scientific">Taishania pollutisoli</name>
    <dbReference type="NCBI Taxonomy" id="2766479"/>
    <lineage>
        <taxon>Bacteria</taxon>
        <taxon>Pseudomonadati</taxon>
        <taxon>Bacteroidota</taxon>
        <taxon>Flavobacteriia</taxon>
        <taxon>Flavobacteriales</taxon>
        <taxon>Crocinitomicaceae</taxon>
        <taxon>Taishania</taxon>
    </lineage>
</organism>
<dbReference type="RefSeq" id="WP_216714501.1">
    <property type="nucleotide sequence ID" value="NZ_JACVEL010000009.1"/>
</dbReference>
<comment type="caution">
    <text evidence="3">The sequence shown here is derived from an EMBL/GenBank/DDBJ whole genome shotgun (WGS) entry which is preliminary data.</text>
</comment>
<dbReference type="Proteomes" id="UP000652681">
    <property type="component" value="Unassembled WGS sequence"/>
</dbReference>
<keyword evidence="4" id="KW-1185">Reference proteome</keyword>
<gene>
    <name evidence="3" type="ORF">H9Y05_12725</name>
</gene>
<dbReference type="SUPFAM" id="SSF49299">
    <property type="entry name" value="PKD domain"/>
    <property type="match status" value="1"/>
</dbReference>
<name>A0A8J6PKM0_9FLAO</name>
<dbReference type="SMART" id="SM00089">
    <property type="entry name" value="PKD"/>
    <property type="match status" value="2"/>
</dbReference>
<dbReference type="CDD" id="cd00146">
    <property type="entry name" value="PKD"/>
    <property type="match status" value="1"/>
</dbReference>
<evidence type="ECO:0000256" key="1">
    <source>
        <dbReference type="SAM" id="SignalP"/>
    </source>
</evidence>
<dbReference type="AlphaFoldDB" id="A0A8J6PKM0"/>
<feature type="signal peptide" evidence="1">
    <location>
        <begin position="1"/>
        <end position="30"/>
    </location>
</feature>
<accession>A0A8J6PKM0</accession>
<sequence length="1203" mass="130538">MKKKVIISLIENAAIIFLLGIASSTPFSNAYGQQAENEQYLWQRESFGHLQMNQEDVSRRSMYAKHFRNANGKMIAVVGSGPVNYLEDGSWKTIYHGINANSTGFENTTNRHKTYYPKSSTGSITTILPEGETLKDMKGMRMYYQGNGQEIRIISIKDKKGQANWNELVYPDVYGDGIDLKLTQNTTSRKMDYIIRDQAALGTIPSTAQFLVFEEKVELPSGWTASAIDDKIALKTSNGAVMALFDRPFFYDTPEHHHDAAGNHVHETPNERNGHYEFTQNGNLLTIKTLVPVNWLNQELSYPLIIDPTISLYPANLARWTGHHRTTSNNTCYTSGCGNYTSTNITESVENNFWIGRYDTDKVYNGWVKFDITAIPDDACVNSAILQYNVFDNNTASSGCVVMTRFRHMATDPSVNDFSVGANNQTRLTDIRDGDIYGDFNTAVLVSGTGWHSVNLNANMNHLQSQLVPNWFAVGLNTHGGANNHLTCRNNIRGYSHANKPVLIVHYDPPTQDENITICSGELPYTWYGQTITTGGTGVATHMTQGTNGCDLQLTLNLTVNPGTPAQTEDITICSSDLPYTWNGQTITAGGNGVATRTNQDANGCNYVTTLNLTVHPGTTPQTDNISICSNQLPYTWHGQTITAGGTNVATHTTQDANGCNVTTTLNLTVDSEINTTDDITICQSDLPYTWHGQTIATGGNGVATHAAPNGNGCNTITTLNLNVIPETATTQTLTICQSDLPYTWNGQVITAGGTGVATHATQDANGCTSTVTLNLTVIPETSTTQNIAICQSDLPYIWNGQTITAGGNNVATHTSQDANGCNSTTVLNLTVHPETTTSETITICQNALPYTWHGQTITAGGNNVATHTSQDANGCNLITTLNLVVSPQIQQTENISICSSALPYTWNGQVLTTGGTGVATHTTQDPNGCTVITTLNLTITPVPDVSFTATYEPCIPSDVAVTPTAVLPGLQYSWLLDGSVISTNSSGFNLNVTNPGCHDVTLVVTTSNGCSSSSVQQPAFCIDAPPTANFTYTGEGSAETSGQIQTHNLSSHAASYNWVVSNGAASSETSPLLQLGNSGNGTYTITLYAYSANGCVDSISKVITVKEDMIFYVPNTFTPDHDEYNNSFGPVITAGIDLYSYTFTIYNRWGELIFESHDVSVHWDGTYNGKMVQDGAYTWQLKFKEIQTDAYHRYTGHINLIR</sequence>
<feature type="chain" id="PRO_5035161265" evidence="1">
    <location>
        <begin position="31"/>
        <end position="1203"/>
    </location>
</feature>
<protein>
    <submittedName>
        <fullName evidence="3">Gliding motility-associated C-terminal domain-containing protein</fullName>
    </submittedName>
</protein>
<dbReference type="NCBIfam" id="TIGR04131">
    <property type="entry name" value="Bac_Flav_CTERM"/>
    <property type="match status" value="1"/>
</dbReference>
<dbReference type="Gene3D" id="2.60.40.10">
    <property type="entry name" value="Immunoglobulins"/>
    <property type="match status" value="2"/>
</dbReference>